<accession>A0AAF0Q6W3</accession>
<dbReference type="AlphaFoldDB" id="A0AAF0Q6W3"/>
<keyword evidence="2" id="KW-1185">Reference proteome</keyword>
<reference evidence="1" key="1">
    <citation type="submission" date="2023-08" db="EMBL/GenBank/DDBJ databases">
        <title>A de novo genome assembly of Solanum verrucosum Schlechtendal, a Mexican diploid species geographically isolated from the other diploid A-genome species in potato relatives.</title>
        <authorList>
            <person name="Hosaka K."/>
        </authorList>
    </citation>
    <scope>NUCLEOTIDE SEQUENCE</scope>
    <source>
        <tissue evidence="1">Young leaves</tissue>
    </source>
</reference>
<gene>
    <name evidence="1" type="ORF">MTR67_007864</name>
</gene>
<protein>
    <submittedName>
        <fullName evidence="1">Uncharacterized protein</fullName>
    </submittedName>
</protein>
<sequence>MMNNGGHNSSAAFRCLVRRKRVDAATSTKQTLATQQLARKLSLFDLVAIANCGKIPQLSRTKIEEIEMLDWDWDWDWDGQRYSMDKLIPPF</sequence>
<dbReference type="Proteomes" id="UP001234989">
    <property type="component" value="Chromosome 2"/>
</dbReference>
<evidence type="ECO:0000313" key="1">
    <source>
        <dbReference type="EMBL" id="WMV14479.1"/>
    </source>
</evidence>
<name>A0AAF0Q6W3_SOLVR</name>
<evidence type="ECO:0000313" key="2">
    <source>
        <dbReference type="Proteomes" id="UP001234989"/>
    </source>
</evidence>
<dbReference type="EMBL" id="CP133613">
    <property type="protein sequence ID" value="WMV14479.1"/>
    <property type="molecule type" value="Genomic_DNA"/>
</dbReference>
<organism evidence="1 2">
    <name type="scientific">Solanum verrucosum</name>
    <dbReference type="NCBI Taxonomy" id="315347"/>
    <lineage>
        <taxon>Eukaryota</taxon>
        <taxon>Viridiplantae</taxon>
        <taxon>Streptophyta</taxon>
        <taxon>Embryophyta</taxon>
        <taxon>Tracheophyta</taxon>
        <taxon>Spermatophyta</taxon>
        <taxon>Magnoliopsida</taxon>
        <taxon>eudicotyledons</taxon>
        <taxon>Gunneridae</taxon>
        <taxon>Pentapetalae</taxon>
        <taxon>asterids</taxon>
        <taxon>lamiids</taxon>
        <taxon>Solanales</taxon>
        <taxon>Solanaceae</taxon>
        <taxon>Solanoideae</taxon>
        <taxon>Solaneae</taxon>
        <taxon>Solanum</taxon>
    </lineage>
</organism>
<proteinExistence type="predicted"/>